<reference evidence="13 14" key="1">
    <citation type="submission" date="2024-09" db="EMBL/GenBank/DDBJ databases">
        <authorList>
            <person name="Sun Q."/>
            <person name="Mori K."/>
        </authorList>
    </citation>
    <scope>NUCLEOTIDE SEQUENCE [LARGE SCALE GENOMIC DNA]</scope>
    <source>
        <strain evidence="13 14">CCM 7759</strain>
    </source>
</reference>
<evidence type="ECO:0000313" key="13">
    <source>
        <dbReference type="EMBL" id="MFC0212023.1"/>
    </source>
</evidence>
<evidence type="ECO:0000256" key="8">
    <source>
        <dbReference type="ARBA" id="ARBA00023012"/>
    </source>
</evidence>
<dbReference type="EMBL" id="JBHLWN010000025">
    <property type="protein sequence ID" value="MFC0212023.1"/>
    <property type="molecule type" value="Genomic_DNA"/>
</dbReference>
<keyword evidence="4" id="KW-1003">Cell membrane</keyword>
<keyword evidence="10" id="KW-0175">Coiled coil</keyword>
<comment type="caution">
    <text evidence="13">The sequence shown here is derived from an EMBL/GenBank/DDBJ whole genome shotgun (WGS) entry which is preliminary data.</text>
</comment>
<keyword evidence="6 13" id="KW-0808">Transferase</keyword>
<evidence type="ECO:0000256" key="10">
    <source>
        <dbReference type="SAM" id="Coils"/>
    </source>
</evidence>
<feature type="domain" description="HAMP" evidence="12">
    <location>
        <begin position="304"/>
        <end position="356"/>
    </location>
</feature>
<comment type="catalytic activity">
    <reaction evidence="1">
        <text>ATP + protein L-histidine = ADP + protein N-phospho-L-histidine.</text>
        <dbReference type="EC" id="2.7.13.3"/>
    </reaction>
</comment>
<sequence>MLGSWLKPTVRLQIWLGAVAVLIAVLSVTGSAAYQPIAELLRSHTDRYVHALTSHIHSSVEVSLSNVDTVTFQLVADSSMQELLYAIKYSESKEPTVEQRISAKLMVDEFRYYTASIVSIELYAGDKAVYPLQYASLRSRVDPEWIDAADRRPGELVWIGLDPKDGETLLSIRQIRLENDRFNAGGYLVVRVSKSIIPFYSANVPQIPDSYMYVFDSHGRMLVSTQTDVKQTPPGIFSNSNVVRMNGNTYVPIRIRSSVTGWTLVSLAPQHWIAEGMDVIKEALLWAGAIGLVLSVVLAHMLSTMITRPVRKLIRTMRSGKGGIPDRNHGTFRTLELSELNAAYNRMVDRVRELVETVYERELMQHQAEMQALQAQINPHFLYNSLETFYWLLKERGQEELAGTVIALSRMFRYAVRSPASGGEWVTVSDELNHVSQYMSLMLKRFDDRLTWSVEADPRAVNAVLPKLLLQPLVENAVCHGIEPAGQGAIKLRIVLSESGREVRFAVADNGCGMEQGFAEAILAGHPARSGDSKGTGIGLVNLHHRLRLYYGDGHGLQISSRRGSGTAVSFEIPYIIRSE</sequence>
<keyword evidence="5" id="KW-0597">Phosphoprotein</keyword>
<dbReference type="InterPro" id="IPR050640">
    <property type="entry name" value="Bact_2-comp_sensor_kinase"/>
</dbReference>
<feature type="coiled-coil region" evidence="10">
    <location>
        <begin position="337"/>
        <end position="376"/>
    </location>
</feature>
<dbReference type="Pfam" id="PF06580">
    <property type="entry name" value="His_kinase"/>
    <property type="match status" value="1"/>
</dbReference>
<dbReference type="SUPFAM" id="SSF55874">
    <property type="entry name" value="ATPase domain of HSP90 chaperone/DNA topoisomerase II/histidine kinase"/>
    <property type="match status" value="1"/>
</dbReference>
<feature type="transmembrane region" description="Helical" evidence="11">
    <location>
        <begin position="283"/>
        <end position="302"/>
    </location>
</feature>
<evidence type="ECO:0000259" key="12">
    <source>
        <dbReference type="PROSITE" id="PS50885"/>
    </source>
</evidence>
<evidence type="ECO:0000256" key="1">
    <source>
        <dbReference type="ARBA" id="ARBA00000085"/>
    </source>
</evidence>
<evidence type="ECO:0000256" key="3">
    <source>
        <dbReference type="ARBA" id="ARBA00012438"/>
    </source>
</evidence>
<keyword evidence="14" id="KW-1185">Reference proteome</keyword>
<accession>A0ABV6DHA1</accession>
<dbReference type="EC" id="2.7.13.3" evidence="3"/>
<evidence type="ECO:0000256" key="5">
    <source>
        <dbReference type="ARBA" id="ARBA00022553"/>
    </source>
</evidence>
<dbReference type="GO" id="GO:0004673">
    <property type="term" value="F:protein histidine kinase activity"/>
    <property type="evidence" value="ECO:0007669"/>
    <property type="project" value="UniProtKB-EC"/>
</dbReference>
<evidence type="ECO:0000256" key="7">
    <source>
        <dbReference type="ARBA" id="ARBA00022777"/>
    </source>
</evidence>
<keyword evidence="7 13" id="KW-0418">Kinase</keyword>
<organism evidence="13 14">
    <name type="scientific">Paenibacillus chartarius</name>
    <dbReference type="NCBI Taxonomy" id="747481"/>
    <lineage>
        <taxon>Bacteria</taxon>
        <taxon>Bacillati</taxon>
        <taxon>Bacillota</taxon>
        <taxon>Bacilli</taxon>
        <taxon>Bacillales</taxon>
        <taxon>Paenibacillaceae</taxon>
        <taxon>Paenibacillus</taxon>
    </lineage>
</organism>
<evidence type="ECO:0000313" key="14">
    <source>
        <dbReference type="Proteomes" id="UP001589776"/>
    </source>
</evidence>
<dbReference type="InterPro" id="IPR010559">
    <property type="entry name" value="Sig_transdc_His_kin_internal"/>
</dbReference>
<dbReference type="InterPro" id="IPR036890">
    <property type="entry name" value="HATPase_C_sf"/>
</dbReference>
<evidence type="ECO:0000256" key="9">
    <source>
        <dbReference type="ARBA" id="ARBA00023136"/>
    </source>
</evidence>
<dbReference type="SMART" id="SM00387">
    <property type="entry name" value="HATPase_c"/>
    <property type="match status" value="1"/>
</dbReference>
<keyword evidence="8" id="KW-0902">Two-component regulatory system</keyword>
<comment type="subcellular location">
    <subcellularLocation>
        <location evidence="2">Cell membrane</location>
        <topology evidence="2">Multi-pass membrane protein</topology>
    </subcellularLocation>
</comment>
<evidence type="ECO:0000256" key="11">
    <source>
        <dbReference type="SAM" id="Phobius"/>
    </source>
</evidence>
<proteinExistence type="predicted"/>
<keyword evidence="11" id="KW-0812">Transmembrane</keyword>
<dbReference type="InterPro" id="IPR003594">
    <property type="entry name" value="HATPase_dom"/>
</dbReference>
<gene>
    <name evidence="13" type="ORF">ACFFK0_06075</name>
</gene>
<name>A0ABV6DHA1_9BACL</name>
<protein>
    <recommendedName>
        <fullName evidence="3">histidine kinase</fullName>
        <ecNumber evidence="3">2.7.13.3</ecNumber>
    </recommendedName>
</protein>
<dbReference type="Pfam" id="PF02518">
    <property type="entry name" value="HATPase_c"/>
    <property type="match status" value="1"/>
</dbReference>
<dbReference type="PROSITE" id="PS50885">
    <property type="entry name" value="HAMP"/>
    <property type="match status" value="1"/>
</dbReference>
<dbReference type="PRINTS" id="PR00344">
    <property type="entry name" value="BCTRLSENSOR"/>
</dbReference>
<dbReference type="InterPro" id="IPR004358">
    <property type="entry name" value="Sig_transdc_His_kin-like_C"/>
</dbReference>
<dbReference type="Gene3D" id="6.10.340.10">
    <property type="match status" value="1"/>
</dbReference>
<keyword evidence="11" id="KW-1133">Transmembrane helix</keyword>
<dbReference type="InterPro" id="IPR003660">
    <property type="entry name" value="HAMP_dom"/>
</dbReference>
<dbReference type="PANTHER" id="PTHR34220:SF7">
    <property type="entry name" value="SENSOR HISTIDINE KINASE YPDA"/>
    <property type="match status" value="1"/>
</dbReference>
<feature type="transmembrane region" description="Helical" evidence="11">
    <location>
        <begin position="12"/>
        <end position="34"/>
    </location>
</feature>
<evidence type="ECO:0000256" key="6">
    <source>
        <dbReference type="ARBA" id="ARBA00022679"/>
    </source>
</evidence>
<dbReference type="Gene3D" id="3.30.565.10">
    <property type="entry name" value="Histidine kinase-like ATPase, C-terminal domain"/>
    <property type="match status" value="1"/>
</dbReference>
<dbReference type="RefSeq" id="WP_377469081.1">
    <property type="nucleotide sequence ID" value="NZ_JBHLWN010000025.1"/>
</dbReference>
<dbReference type="Proteomes" id="UP001589776">
    <property type="component" value="Unassembled WGS sequence"/>
</dbReference>
<evidence type="ECO:0000256" key="2">
    <source>
        <dbReference type="ARBA" id="ARBA00004651"/>
    </source>
</evidence>
<evidence type="ECO:0000256" key="4">
    <source>
        <dbReference type="ARBA" id="ARBA00022475"/>
    </source>
</evidence>
<keyword evidence="9 11" id="KW-0472">Membrane</keyword>
<dbReference type="PANTHER" id="PTHR34220">
    <property type="entry name" value="SENSOR HISTIDINE KINASE YPDA"/>
    <property type="match status" value="1"/>
</dbReference>